<proteinExistence type="predicted"/>
<evidence type="ECO:0000313" key="2">
    <source>
        <dbReference type="Proteomes" id="UP000663879"/>
    </source>
</evidence>
<protein>
    <submittedName>
        <fullName evidence="1">Uncharacterized protein</fullName>
    </submittedName>
</protein>
<keyword evidence="2" id="KW-1185">Reference proteome</keyword>
<name>A0A813MRJ5_9BILA</name>
<dbReference type="AlphaFoldDB" id="A0A813MRJ5"/>
<evidence type="ECO:0000313" key="1">
    <source>
        <dbReference type="EMBL" id="CAF0728227.1"/>
    </source>
</evidence>
<sequence length="417" mass="49172">MRTNIDLYTETILCLKQIVDATVALMLNEYTRQAVCAEVTIANSTVKPIVKKIIPKQKNKYSKCSAFRLSDEFYGKFFTSRFNYIIKPKSTKRLINKIKPIKIHFINSNCFFLDTKMIFPNKREFIDLHSNWKISGIFRLYLLDLIRLYLFYIFYLQMKKRILKDNEKIKETVILPLYKINLQIPFIFLNQIEIDQSLLPTEPKEIEFDSEKKEEILNQIQESFGEKEEKKLVSQIADENCDFVFKVPFSVIEPTQDFLPIESAQSSSNITESDYDLIKTQVLSQTIKEQSEHIYEMNFVETQILEQSDKVNIPKIEDFPISKQQKHLKLEKQKSTEKIKERIFMNFNPFYNSVNSPAFQPTIYSSQFGPTQVYNSRLATQATQNIEQIQPKTIRKRSFMKIGLSKKQKIKKHLHDI</sequence>
<dbReference type="EMBL" id="CAJNOC010000214">
    <property type="protein sequence ID" value="CAF0728227.1"/>
    <property type="molecule type" value="Genomic_DNA"/>
</dbReference>
<organism evidence="1 2">
    <name type="scientific">Brachionus calyciflorus</name>
    <dbReference type="NCBI Taxonomy" id="104777"/>
    <lineage>
        <taxon>Eukaryota</taxon>
        <taxon>Metazoa</taxon>
        <taxon>Spiralia</taxon>
        <taxon>Gnathifera</taxon>
        <taxon>Rotifera</taxon>
        <taxon>Eurotatoria</taxon>
        <taxon>Monogononta</taxon>
        <taxon>Pseudotrocha</taxon>
        <taxon>Ploima</taxon>
        <taxon>Brachionidae</taxon>
        <taxon>Brachionus</taxon>
    </lineage>
</organism>
<accession>A0A813MRJ5</accession>
<reference evidence="1" key="1">
    <citation type="submission" date="2021-02" db="EMBL/GenBank/DDBJ databases">
        <authorList>
            <person name="Nowell W R."/>
        </authorList>
    </citation>
    <scope>NUCLEOTIDE SEQUENCE</scope>
    <source>
        <strain evidence="1">Ploen Becks lab</strain>
    </source>
</reference>
<dbReference type="Proteomes" id="UP000663879">
    <property type="component" value="Unassembled WGS sequence"/>
</dbReference>
<gene>
    <name evidence="1" type="ORF">OXX778_LOCUS2661</name>
</gene>
<comment type="caution">
    <text evidence="1">The sequence shown here is derived from an EMBL/GenBank/DDBJ whole genome shotgun (WGS) entry which is preliminary data.</text>
</comment>